<dbReference type="Proteomes" id="UP001310386">
    <property type="component" value="Unassembled WGS sequence"/>
</dbReference>
<dbReference type="PANTHER" id="PTHR33744:SF15">
    <property type="entry name" value="CARBOHYDRATE DIACID REGULATOR"/>
    <property type="match status" value="1"/>
</dbReference>
<organism evidence="2 3">
    <name type="scientific">Ferviditalea candida</name>
    <dbReference type="NCBI Taxonomy" id="3108399"/>
    <lineage>
        <taxon>Bacteria</taxon>
        <taxon>Bacillati</taxon>
        <taxon>Bacillota</taxon>
        <taxon>Bacilli</taxon>
        <taxon>Bacillales</taxon>
        <taxon>Paenibacillaceae</taxon>
        <taxon>Ferviditalea</taxon>
    </lineage>
</organism>
<reference evidence="2" key="1">
    <citation type="submission" date="2023-12" db="EMBL/GenBank/DDBJ databases">
        <title>Fervidustalea candida gen. nov., sp. nov., a novel member of the family Paenibacillaceae isolated from a geothermal area.</title>
        <authorList>
            <person name="Li W.-J."/>
            <person name="Jiao J.-Y."/>
            <person name="Chen Y."/>
        </authorList>
    </citation>
    <scope>NUCLEOTIDE SEQUENCE</scope>
    <source>
        <strain evidence="2">SYSU GA230002</strain>
    </source>
</reference>
<sequence length="384" mass="43775">MNWGPIIAQLELILNADLSHEQIPLQEWNRRVESKAAEEASDEDADRLLNWNHTLYFVLNANSSYVETLKVEDVLLTHAEKQLVAMTLEAYRHSWKKSGTFAHLTGEEGRAAAIREWIDSQIEQGTVDCELPEMFQADTALYASKLPILLSAEYADLNQTSVSELKKLLESFFGEEVLLIPLQEKEWIILGTESLLYADEEEAQREDHRKGPAVEETLESIATGLHEMLASEWIGECHLAVAHPMVPAKSLLAAVIELRRALALGRTFRIGSNVHLPWKLQLEQLLDALDEAGQQKFVGQVFQKAEHLLDPEMLRTLEQFFELDCNVSETAKILYIHRNTLLYRLDRFKQETGLDVRTFNHAVLVKLALTLHKAMKRKTSRTDL</sequence>
<dbReference type="Pfam" id="PF13556">
    <property type="entry name" value="HTH_30"/>
    <property type="match status" value="1"/>
</dbReference>
<accession>A0ABU5ZMT7</accession>
<feature type="domain" description="PucR C-terminal helix-turn-helix" evidence="1">
    <location>
        <begin position="314"/>
        <end position="370"/>
    </location>
</feature>
<dbReference type="Gene3D" id="1.10.10.2840">
    <property type="entry name" value="PucR C-terminal helix-turn-helix domain"/>
    <property type="match status" value="1"/>
</dbReference>
<dbReference type="RefSeq" id="WP_371755917.1">
    <property type="nucleotide sequence ID" value="NZ_JAYJLD010000050.1"/>
</dbReference>
<comment type="caution">
    <text evidence="2">The sequence shown here is derived from an EMBL/GenBank/DDBJ whole genome shotgun (WGS) entry which is preliminary data.</text>
</comment>
<dbReference type="EMBL" id="JAYJLD010000050">
    <property type="protein sequence ID" value="MEB3103790.1"/>
    <property type="molecule type" value="Genomic_DNA"/>
</dbReference>
<dbReference type="InterPro" id="IPR051448">
    <property type="entry name" value="CdaR-like_regulators"/>
</dbReference>
<dbReference type="InterPro" id="IPR025736">
    <property type="entry name" value="PucR_C-HTH_dom"/>
</dbReference>
<protein>
    <submittedName>
        <fullName evidence="2">Helix-turn-helix domain-containing protein</fullName>
    </submittedName>
</protein>
<gene>
    <name evidence="2" type="ORF">VF724_19420</name>
</gene>
<proteinExistence type="predicted"/>
<dbReference type="PANTHER" id="PTHR33744">
    <property type="entry name" value="CARBOHYDRATE DIACID REGULATOR"/>
    <property type="match status" value="1"/>
</dbReference>
<name>A0ABU5ZMT7_9BACL</name>
<dbReference type="InterPro" id="IPR042070">
    <property type="entry name" value="PucR_C-HTH_sf"/>
</dbReference>
<evidence type="ECO:0000313" key="3">
    <source>
        <dbReference type="Proteomes" id="UP001310386"/>
    </source>
</evidence>
<dbReference type="InterPro" id="IPR009057">
    <property type="entry name" value="Homeodomain-like_sf"/>
</dbReference>
<evidence type="ECO:0000313" key="2">
    <source>
        <dbReference type="EMBL" id="MEB3103790.1"/>
    </source>
</evidence>
<dbReference type="SUPFAM" id="SSF46689">
    <property type="entry name" value="Homeodomain-like"/>
    <property type="match status" value="1"/>
</dbReference>
<evidence type="ECO:0000259" key="1">
    <source>
        <dbReference type="Pfam" id="PF13556"/>
    </source>
</evidence>
<keyword evidence="3" id="KW-1185">Reference proteome</keyword>